<dbReference type="SUPFAM" id="SSF118290">
    <property type="entry name" value="WRKY DNA-binding domain"/>
    <property type="match status" value="1"/>
</dbReference>
<dbReference type="SMART" id="SM00774">
    <property type="entry name" value="WRKY"/>
    <property type="match status" value="1"/>
</dbReference>
<comment type="subcellular location">
    <subcellularLocation>
        <location evidence="1">Nucleus</location>
    </subcellularLocation>
</comment>
<dbReference type="InterPro" id="IPR003657">
    <property type="entry name" value="WRKY_dom"/>
</dbReference>
<feature type="domain" description="WRKY" evidence="7">
    <location>
        <begin position="181"/>
        <end position="247"/>
    </location>
</feature>
<evidence type="ECO:0000256" key="3">
    <source>
        <dbReference type="ARBA" id="ARBA00023125"/>
    </source>
</evidence>
<dbReference type="PROSITE" id="PS50811">
    <property type="entry name" value="WRKY"/>
    <property type="match status" value="1"/>
</dbReference>
<protein>
    <recommendedName>
        <fullName evidence="7">WRKY domain-containing protein</fullName>
    </recommendedName>
</protein>
<evidence type="ECO:0000313" key="9">
    <source>
        <dbReference type="Proteomes" id="UP000823775"/>
    </source>
</evidence>
<feature type="region of interest" description="Disordered" evidence="6">
    <location>
        <begin position="137"/>
        <end position="175"/>
    </location>
</feature>
<evidence type="ECO:0000256" key="4">
    <source>
        <dbReference type="ARBA" id="ARBA00023163"/>
    </source>
</evidence>
<feature type="compositionally biased region" description="Low complexity" evidence="6">
    <location>
        <begin position="270"/>
        <end position="284"/>
    </location>
</feature>
<comment type="caution">
    <text evidence="8">The sequence shown here is derived from an EMBL/GenBank/DDBJ whole genome shotgun (WGS) entry which is preliminary data.</text>
</comment>
<dbReference type="Proteomes" id="UP000823775">
    <property type="component" value="Unassembled WGS sequence"/>
</dbReference>
<organism evidence="8 9">
    <name type="scientific">Datura stramonium</name>
    <name type="common">Jimsonweed</name>
    <name type="synonym">Common thornapple</name>
    <dbReference type="NCBI Taxonomy" id="4076"/>
    <lineage>
        <taxon>Eukaryota</taxon>
        <taxon>Viridiplantae</taxon>
        <taxon>Streptophyta</taxon>
        <taxon>Embryophyta</taxon>
        <taxon>Tracheophyta</taxon>
        <taxon>Spermatophyta</taxon>
        <taxon>Magnoliopsida</taxon>
        <taxon>eudicotyledons</taxon>
        <taxon>Gunneridae</taxon>
        <taxon>Pentapetalae</taxon>
        <taxon>asterids</taxon>
        <taxon>lamiids</taxon>
        <taxon>Solanales</taxon>
        <taxon>Solanaceae</taxon>
        <taxon>Solanoideae</taxon>
        <taxon>Datureae</taxon>
        <taxon>Datura</taxon>
    </lineage>
</organism>
<proteinExistence type="predicted"/>
<feature type="compositionally biased region" description="Acidic residues" evidence="6">
    <location>
        <begin position="297"/>
        <end position="307"/>
    </location>
</feature>
<dbReference type="EMBL" id="JACEIK010000389">
    <property type="protein sequence ID" value="MCD7456235.1"/>
    <property type="molecule type" value="Genomic_DNA"/>
</dbReference>
<feature type="compositionally biased region" description="Polar residues" evidence="6">
    <location>
        <begin position="249"/>
        <end position="269"/>
    </location>
</feature>
<evidence type="ECO:0000259" key="7">
    <source>
        <dbReference type="PROSITE" id="PS50811"/>
    </source>
</evidence>
<keyword evidence="4" id="KW-0804">Transcription</keyword>
<reference evidence="8 9" key="1">
    <citation type="journal article" date="2021" name="BMC Genomics">
        <title>Datura genome reveals duplications of psychoactive alkaloid biosynthetic genes and high mutation rate following tissue culture.</title>
        <authorList>
            <person name="Rajewski A."/>
            <person name="Carter-House D."/>
            <person name="Stajich J."/>
            <person name="Litt A."/>
        </authorList>
    </citation>
    <scope>NUCLEOTIDE SEQUENCE [LARGE SCALE GENOMIC DNA]</scope>
    <source>
        <strain evidence="8">AR-01</strain>
    </source>
</reference>
<feature type="region of interest" description="Disordered" evidence="6">
    <location>
        <begin position="240"/>
        <end position="321"/>
    </location>
</feature>
<feature type="compositionally biased region" description="Polar residues" evidence="6">
    <location>
        <begin position="137"/>
        <end position="163"/>
    </location>
</feature>
<feature type="compositionally biased region" description="Basic and acidic residues" evidence="6">
    <location>
        <begin position="287"/>
        <end position="296"/>
    </location>
</feature>
<keyword evidence="2" id="KW-0805">Transcription regulation</keyword>
<keyword evidence="5" id="KW-0539">Nucleus</keyword>
<dbReference type="InterPro" id="IPR036576">
    <property type="entry name" value="WRKY_dom_sf"/>
</dbReference>
<evidence type="ECO:0000256" key="2">
    <source>
        <dbReference type="ARBA" id="ARBA00023015"/>
    </source>
</evidence>
<evidence type="ECO:0000256" key="5">
    <source>
        <dbReference type="ARBA" id="ARBA00023242"/>
    </source>
</evidence>
<gene>
    <name evidence="8" type="ORF">HAX54_030948</name>
</gene>
<dbReference type="InterPro" id="IPR044810">
    <property type="entry name" value="WRKY_plant"/>
</dbReference>
<evidence type="ECO:0000256" key="1">
    <source>
        <dbReference type="ARBA" id="ARBA00004123"/>
    </source>
</evidence>
<dbReference type="Gene3D" id="2.20.25.80">
    <property type="entry name" value="WRKY domain"/>
    <property type="match status" value="1"/>
</dbReference>
<dbReference type="PANTHER" id="PTHR32096">
    <property type="entry name" value="WRKY TRANSCRIPTION FACTOR 30-RELATED-RELATED"/>
    <property type="match status" value="1"/>
</dbReference>
<name>A0ABS8SBR3_DATST</name>
<accession>A0ABS8SBR3</accession>
<evidence type="ECO:0000256" key="6">
    <source>
        <dbReference type="SAM" id="MobiDB-lite"/>
    </source>
</evidence>
<dbReference type="PANTHER" id="PTHR32096:SF155">
    <property type="entry name" value="WRKY TRANSCRIPTION FACTOR 22-LIKE"/>
    <property type="match status" value="1"/>
</dbReference>
<sequence length="365" mass="39744">MEEDWDLHAVVRGCAASSTAAAATATTSSAAAAAAVATTSYCSFQPRQDDNLFSFQDPFVPRFDNPTSDFEELHSLYKPFFPKSQPQQILLPLSPQNNIPISPLSVLGGLQDLSPQPTLKQQQQHIHQLINNTKLTQPKQSLSVNGSTNSIISASSHGVSHTPSPRPKRRKNQLKKVCQVPAEGLSSDMWSWRKYGQKPIKGSPYPRGYYRCSTSKGCLARKQVERNRSDPSMFIVTYTAEHNHPMPTHRNSLAGSTRQKPANSEAGTVSDSNKPTSSSPVSSPATEKQESSREEKEDIFEDDDDEFGSANMGLDNMEPADDDFFEGLDELAAQAAGDCFSDSFPGSMQLPWLSNNATTTAAGGV</sequence>
<keyword evidence="9" id="KW-1185">Reference proteome</keyword>
<dbReference type="Pfam" id="PF03106">
    <property type="entry name" value="WRKY"/>
    <property type="match status" value="1"/>
</dbReference>
<keyword evidence="3" id="KW-0238">DNA-binding</keyword>
<evidence type="ECO:0000313" key="8">
    <source>
        <dbReference type="EMBL" id="MCD7456235.1"/>
    </source>
</evidence>